<dbReference type="PaxDb" id="243159-AFE_1850"/>
<dbReference type="SUPFAM" id="SSF69118">
    <property type="entry name" value="AhpD-like"/>
    <property type="match status" value="1"/>
</dbReference>
<name>B7JBV3_ACIF2</name>
<reference evidence="1 2" key="1">
    <citation type="journal article" date="2008" name="BMC Genomics">
        <title>Acidithiobacillus ferrooxidans metabolism: from genome sequence to industrial applications.</title>
        <authorList>
            <person name="Valdes J."/>
            <person name="Pedroso I."/>
            <person name="Quatrini R."/>
            <person name="Dodson R.J."/>
            <person name="Tettelin H."/>
            <person name="Blake R.II."/>
            <person name="Eisen J.A."/>
            <person name="Holmes D.S."/>
        </authorList>
    </citation>
    <scope>NUCLEOTIDE SEQUENCE [LARGE SCALE GENOMIC DNA]</scope>
    <source>
        <strain evidence="2">ATCC 23270 / DSM 14882 / CIP 104768 / NCIMB 8455</strain>
    </source>
</reference>
<dbReference type="Proteomes" id="UP000001362">
    <property type="component" value="Chromosome"/>
</dbReference>
<accession>B7JBV3</accession>
<dbReference type="STRING" id="243159.AFE_1850"/>
<dbReference type="Gene3D" id="1.20.1290.10">
    <property type="entry name" value="AhpD-like"/>
    <property type="match status" value="1"/>
</dbReference>
<dbReference type="InterPro" id="IPR029032">
    <property type="entry name" value="AhpD-like"/>
</dbReference>
<protein>
    <submittedName>
        <fullName evidence="1">Conserved domain protein</fullName>
    </submittedName>
</protein>
<evidence type="ECO:0000313" key="2">
    <source>
        <dbReference type="Proteomes" id="UP000001362"/>
    </source>
</evidence>
<dbReference type="EMBL" id="CP001219">
    <property type="protein sequence ID" value="ACK78707.1"/>
    <property type="molecule type" value="Genomic_DNA"/>
</dbReference>
<dbReference type="eggNOG" id="COG2128">
    <property type="taxonomic scope" value="Bacteria"/>
</dbReference>
<dbReference type="KEGG" id="afr:AFE_1850"/>
<proteinExistence type="predicted"/>
<organism evidence="1 2">
    <name type="scientific">Acidithiobacillus ferrooxidans (strain ATCC 23270 / DSM 14882 / CIP 104768 / NCIMB 8455)</name>
    <name type="common">Ferrobacillus ferrooxidans (strain ATCC 23270)</name>
    <dbReference type="NCBI Taxonomy" id="243159"/>
    <lineage>
        <taxon>Bacteria</taxon>
        <taxon>Pseudomonadati</taxon>
        <taxon>Pseudomonadota</taxon>
        <taxon>Acidithiobacillia</taxon>
        <taxon>Acidithiobacillales</taxon>
        <taxon>Acidithiobacillaceae</taxon>
        <taxon>Acidithiobacillus</taxon>
    </lineage>
</organism>
<dbReference type="HOGENOM" id="CLU_2630029_0_0_6"/>
<dbReference type="AlphaFoldDB" id="B7JBV3"/>
<sequence length="77" mass="8945">MSLSRIRDLNLAHLPGIILMEQEGRLMRNALHENVRRYFEEKELVDLTLAIVAINAWNRLAIAFRTPAGSYRPDLDR</sequence>
<keyword evidence="2" id="KW-1185">Reference proteome</keyword>
<gene>
    <name evidence="1" type="ordered locus">AFE_1850</name>
</gene>
<evidence type="ECO:0000313" key="1">
    <source>
        <dbReference type="EMBL" id="ACK78707.1"/>
    </source>
</evidence>